<proteinExistence type="predicted"/>
<dbReference type="EMBL" id="CAEZUL010000005">
    <property type="protein sequence ID" value="CAB4590148.1"/>
    <property type="molecule type" value="Genomic_DNA"/>
</dbReference>
<dbReference type="InterPro" id="IPR038726">
    <property type="entry name" value="PDDEXK_AddAB-type"/>
</dbReference>
<name>A0A6J6HP39_9ZZZZ</name>
<evidence type="ECO:0000313" key="2">
    <source>
        <dbReference type="EMBL" id="CAB4590148.1"/>
    </source>
</evidence>
<gene>
    <name evidence="2" type="ORF">UFOPK1808_00109</name>
    <name evidence="3" type="ORF">UFOPK1889_00548</name>
</gene>
<dbReference type="Pfam" id="PF12705">
    <property type="entry name" value="PDDEXK_1"/>
    <property type="match status" value="1"/>
</dbReference>
<accession>A0A6J6HP39</accession>
<dbReference type="InterPro" id="IPR011335">
    <property type="entry name" value="Restrct_endonuc-II-like"/>
</dbReference>
<feature type="domain" description="PD-(D/E)XK endonuclease-like" evidence="1">
    <location>
        <begin position="8"/>
        <end position="250"/>
    </location>
</feature>
<organism evidence="3">
    <name type="scientific">freshwater metagenome</name>
    <dbReference type="NCBI Taxonomy" id="449393"/>
    <lineage>
        <taxon>unclassified sequences</taxon>
        <taxon>metagenomes</taxon>
        <taxon>ecological metagenomes</taxon>
    </lineage>
</organism>
<sequence>MFTPPEYLSPSSIGLFRDCPQKFKLSYIDKIKEPPQWHLHLGSFVHEVLEFLYKEDASERTVDTLKVIAADRWTNHGWAEKVEALEEKKGTIPEFKRAAFDSMVNLWTLEDPTETELDGMEHEVLTSIEGVAMKGYIDRFIFADDGTVIISDYKTGSIPNPRFKSEEDKFFQLLAYALMLEESDQESTSRVELLYLTQKAKHDLSVTPVNLSVARGTIVETRESIEASCSTGEFHCNVTKLCDWCYYKKINICPAHAKK</sequence>
<evidence type="ECO:0000313" key="3">
    <source>
        <dbReference type="EMBL" id="CAB4615582.1"/>
    </source>
</evidence>
<dbReference type="InterPro" id="IPR011604">
    <property type="entry name" value="PDDEXK-like_dom_sf"/>
</dbReference>
<dbReference type="AlphaFoldDB" id="A0A6J6HP39"/>
<reference evidence="3" key="1">
    <citation type="submission" date="2020-05" db="EMBL/GenBank/DDBJ databases">
        <authorList>
            <person name="Chiriac C."/>
            <person name="Salcher M."/>
            <person name="Ghai R."/>
            <person name="Kavagutti S V."/>
        </authorList>
    </citation>
    <scope>NUCLEOTIDE SEQUENCE</scope>
</reference>
<evidence type="ECO:0000259" key="1">
    <source>
        <dbReference type="Pfam" id="PF12705"/>
    </source>
</evidence>
<dbReference type="EMBL" id="CAEZUZ010000070">
    <property type="protein sequence ID" value="CAB4615582.1"/>
    <property type="molecule type" value="Genomic_DNA"/>
</dbReference>
<dbReference type="SUPFAM" id="SSF52980">
    <property type="entry name" value="Restriction endonuclease-like"/>
    <property type="match status" value="1"/>
</dbReference>
<dbReference type="Gene3D" id="3.90.320.10">
    <property type="match status" value="1"/>
</dbReference>
<protein>
    <submittedName>
        <fullName evidence="3">Unannotated protein</fullName>
    </submittedName>
</protein>